<evidence type="ECO:0000259" key="1">
    <source>
        <dbReference type="Pfam" id="PF06985"/>
    </source>
</evidence>
<evidence type="ECO:0000313" key="3">
    <source>
        <dbReference type="Proteomes" id="UP000240883"/>
    </source>
</evidence>
<dbReference type="PANTHER" id="PTHR33112:SF10">
    <property type="entry name" value="TOL"/>
    <property type="match status" value="1"/>
</dbReference>
<gene>
    <name evidence="2" type="ORF">BS50DRAFT_624205</name>
</gene>
<feature type="domain" description="Heterokaryon incompatibility" evidence="1">
    <location>
        <begin position="181"/>
        <end position="338"/>
    </location>
</feature>
<protein>
    <submittedName>
        <fullName evidence="2">HET-domain-containing protein</fullName>
    </submittedName>
</protein>
<name>A0A2T2NDN2_CORCC</name>
<evidence type="ECO:0000313" key="2">
    <source>
        <dbReference type="EMBL" id="PSN63480.1"/>
    </source>
</evidence>
<dbReference type="PANTHER" id="PTHR33112">
    <property type="entry name" value="DOMAIN PROTEIN, PUTATIVE-RELATED"/>
    <property type="match status" value="1"/>
</dbReference>
<dbReference type="Pfam" id="PF06985">
    <property type="entry name" value="HET"/>
    <property type="match status" value="1"/>
</dbReference>
<sequence>MFCEVCHELFCRIQSNPQGEVLGKKDVYHHHDTLSALEKLCAKDCELCVRLLSHYNTLRITKPCPVFITCTWSFADKKGTVTFLLGFNGRHEYSHLNILFVKVHPQLDWEQIWGYAESLSTASPSTLQMARNWIEVCRREHTECKFERNIETASWKPTRLIFLDEPVRLIEKDDIPDNVQYMTLSHRWGRIENKCVLQTENLDIFKREIPLPARLKTFNDTFHIVRQLGVLYVWIDSCIIQNSKSDWEFEAGQMSNMYRYSYCNIFATSAVDDTGGCFFQRELKGALLPRVILDKLSDKTSTGIYELFVTNQTSKLHRMWANNVDNSPVNCRGWVFQERALSPRGIHFTTNGLHWECSKSQAIDYMPSFPLYLGAGKPIIEGFVCRESPNAISEPYVIREWRWIICQYTQPGRFLSTVSGPKENPAVPTDKLAAIAGIARVVQPCFGCRYYAGIWEKDILNQLGWFIYKPEVIQADIEPSRYRAPSWSWASSRSEICWPFLCDPQYIPLVDVFDIKVQLSGEDEFGQITDGYLRLSGNLFSVQLPQGNSQKRQQSLLVHKPAKWTFMQMIHVL</sequence>
<dbReference type="STRING" id="1448308.A0A2T2NDN2"/>
<keyword evidence="3" id="KW-1185">Reference proteome</keyword>
<dbReference type="EMBL" id="KZ678140">
    <property type="protein sequence ID" value="PSN63480.1"/>
    <property type="molecule type" value="Genomic_DNA"/>
</dbReference>
<organism evidence="2 3">
    <name type="scientific">Corynespora cassiicola Philippines</name>
    <dbReference type="NCBI Taxonomy" id="1448308"/>
    <lineage>
        <taxon>Eukaryota</taxon>
        <taxon>Fungi</taxon>
        <taxon>Dikarya</taxon>
        <taxon>Ascomycota</taxon>
        <taxon>Pezizomycotina</taxon>
        <taxon>Dothideomycetes</taxon>
        <taxon>Pleosporomycetidae</taxon>
        <taxon>Pleosporales</taxon>
        <taxon>Corynesporascaceae</taxon>
        <taxon>Corynespora</taxon>
    </lineage>
</organism>
<dbReference type="Proteomes" id="UP000240883">
    <property type="component" value="Unassembled WGS sequence"/>
</dbReference>
<dbReference type="OrthoDB" id="5362512at2759"/>
<accession>A0A2T2NDN2</accession>
<dbReference type="InterPro" id="IPR010730">
    <property type="entry name" value="HET"/>
</dbReference>
<reference evidence="2 3" key="1">
    <citation type="journal article" date="2018" name="Front. Microbiol.">
        <title>Genome-Wide Analysis of Corynespora cassiicola Leaf Fall Disease Putative Effectors.</title>
        <authorList>
            <person name="Lopez D."/>
            <person name="Ribeiro S."/>
            <person name="Label P."/>
            <person name="Fumanal B."/>
            <person name="Venisse J.S."/>
            <person name="Kohler A."/>
            <person name="de Oliveira R.R."/>
            <person name="Labutti K."/>
            <person name="Lipzen A."/>
            <person name="Lail K."/>
            <person name="Bauer D."/>
            <person name="Ohm R.A."/>
            <person name="Barry K.W."/>
            <person name="Spatafora J."/>
            <person name="Grigoriev I.V."/>
            <person name="Martin F.M."/>
            <person name="Pujade-Renaud V."/>
        </authorList>
    </citation>
    <scope>NUCLEOTIDE SEQUENCE [LARGE SCALE GENOMIC DNA]</scope>
    <source>
        <strain evidence="2 3">Philippines</strain>
    </source>
</reference>
<dbReference type="AlphaFoldDB" id="A0A2T2NDN2"/>
<proteinExistence type="predicted"/>